<dbReference type="EMBL" id="JBHMFI010000001">
    <property type="protein sequence ID" value="MFB9072601.1"/>
    <property type="molecule type" value="Genomic_DNA"/>
</dbReference>
<reference evidence="2 3" key="1">
    <citation type="submission" date="2024-09" db="EMBL/GenBank/DDBJ databases">
        <authorList>
            <person name="Sun Q."/>
            <person name="Mori K."/>
        </authorList>
    </citation>
    <scope>NUCLEOTIDE SEQUENCE [LARGE SCALE GENOMIC DNA]</scope>
    <source>
        <strain evidence="2 3">CCM 7609</strain>
    </source>
</reference>
<gene>
    <name evidence="2" type="ORF">ACFFX0_15900</name>
</gene>
<protein>
    <recommendedName>
        <fullName evidence="4">Secreted protein</fullName>
    </recommendedName>
</protein>
<evidence type="ECO:0008006" key="4">
    <source>
        <dbReference type="Google" id="ProtNLM"/>
    </source>
</evidence>
<sequence>MCWWRACWCSSSPRCRSGLRPPCRVRARRPWAGRYWRSSSRSASSSRGPSAGGGPCWRPAPRCSSAYCSC</sequence>
<comment type="caution">
    <text evidence="2">The sequence shown here is derived from an EMBL/GenBank/DDBJ whole genome shotgun (WGS) entry which is preliminary data.</text>
</comment>
<feature type="compositionally biased region" description="Low complexity" evidence="1">
    <location>
        <begin position="37"/>
        <end position="49"/>
    </location>
</feature>
<name>A0ABV5G0Z2_9MICC</name>
<evidence type="ECO:0000256" key="1">
    <source>
        <dbReference type="SAM" id="MobiDB-lite"/>
    </source>
</evidence>
<dbReference type="Proteomes" id="UP001589575">
    <property type="component" value="Unassembled WGS sequence"/>
</dbReference>
<keyword evidence="3" id="KW-1185">Reference proteome</keyword>
<organism evidence="2 3">
    <name type="scientific">Citricoccus parietis</name>
    <dbReference type="NCBI Taxonomy" id="592307"/>
    <lineage>
        <taxon>Bacteria</taxon>
        <taxon>Bacillati</taxon>
        <taxon>Actinomycetota</taxon>
        <taxon>Actinomycetes</taxon>
        <taxon>Micrococcales</taxon>
        <taxon>Micrococcaceae</taxon>
        <taxon>Citricoccus</taxon>
    </lineage>
</organism>
<feature type="region of interest" description="Disordered" evidence="1">
    <location>
        <begin position="35"/>
        <end position="60"/>
    </location>
</feature>
<proteinExistence type="predicted"/>
<evidence type="ECO:0000313" key="3">
    <source>
        <dbReference type="Proteomes" id="UP001589575"/>
    </source>
</evidence>
<evidence type="ECO:0000313" key="2">
    <source>
        <dbReference type="EMBL" id="MFB9072601.1"/>
    </source>
</evidence>
<accession>A0ABV5G0Z2</accession>